<sequence>MAEKTRLEIEHTEALGQLARRTANLADAQAQLRGDDRLTDQAVLALIRAFNTEIKETAAFLADAFEFEKKDGAEAPSDLDTAEELGEVHERTTEILGPELVALLRTTDHHGDPALVRLAFQGGMVEYARWMSASWFFEDPEDEQLLADIYQHVRAAQPQAVAGRWRALTHTHVQELIHGAPELSDYFIDAFVNVLLTAGFRSSAAALHAVVGERFADRIAALVRLAIGLNKAVGAEVTACELKVLSAAPGVPFDAETMIDLVDGAPQAGEAVLCTCKLGLSRADKEDGAWTKTTLLKPTVVMQSGLEELLAQGDSTPTKTNSKP</sequence>
<gene>
    <name evidence="1" type="ORF">B0H17DRAFT_952221</name>
</gene>
<reference evidence="1" key="1">
    <citation type="submission" date="2023-03" db="EMBL/GenBank/DDBJ databases">
        <title>Massive genome expansion in bonnet fungi (Mycena s.s.) driven by repeated elements and novel gene families across ecological guilds.</title>
        <authorList>
            <consortium name="Lawrence Berkeley National Laboratory"/>
            <person name="Harder C.B."/>
            <person name="Miyauchi S."/>
            <person name="Viragh M."/>
            <person name="Kuo A."/>
            <person name="Thoen E."/>
            <person name="Andreopoulos B."/>
            <person name="Lu D."/>
            <person name="Skrede I."/>
            <person name="Drula E."/>
            <person name="Henrissat B."/>
            <person name="Morin E."/>
            <person name="Kohler A."/>
            <person name="Barry K."/>
            <person name="LaButti K."/>
            <person name="Morin E."/>
            <person name="Salamov A."/>
            <person name="Lipzen A."/>
            <person name="Mereny Z."/>
            <person name="Hegedus B."/>
            <person name="Baldrian P."/>
            <person name="Stursova M."/>
            <person name="Weitz H."/>
            <person name="Taylor A."/>
            <person name="Grigoriev I.V."/>
            <person name="Nagy L.G."/>
            <person name="Martin F."/>
            <person name="Kauserud H."/>
        </authorList>
    </citation>
    <scope>NUCLEOTIDE SEQUENCE</scope>
    <source>
        <strain evidence="1">CBHHK067</strain>
    </source>
</reference>
<dbReference type="EMBL" id="JARKIE010000225">
    <property type="protein sequence ID" value="KAJ7664220.1"/>
    <property type="molecule type" value="Genomic_DNA"/>
</dbReference>
<name>A0AAD7CUE0_MYCRO</name>
<protein>
    <submittedName>
        <fullName evidence="1">Uncharacterized protein</fullName>
    </submittedName>
</protein>
<organism evidence="1 2">
    <name type="scientific">Mycena rosella</name>
    <name type="common">Pink bonnet</name>
    <name type="synonym">Agaricus rosellus</name>
    <dbReference type="NCBI Taxonomy" id="1033263"/>
    <lineage>
        <taxon>Eukaryota</taxon>
        <taxon>Fungi</taxon>
        <taxon>Dikarya</taxon>
        <taxon>Basidiomycota</taxon>
        <taxon>Agaricomycotina</taxon>
        <taxon>Agaricomycetes</taxon>
        <taxon>Agaricomycetidae</taxon>
        <taxon>Agaricales</taxon>
        <taxon>Marasmiineae</taxon>
        <taxon>Mycenaceae</taxon>
        <taxon>Mycena</taxon>
    </lineage>
</organism>
<accession>A0AAD7CUE0</accession>
<keyword evidence="2" id="KW-1185">Reference proteome</keyword>
<dbReference type="Proteomes" id="UP001221757">
    <property type="component" value="Unassembled WGS sequence"/>
</dbReference>
<evidence type="ECO:0000313" key="2">
    <source>
        <dbReference type="Proteomes" id="UP001221757"/>
    </source>
</evidence>
<comment type="caution">
    <text evidence="1">The sequence shown here is derived from an EMBL/GenBank/DDBJ whole genome shotgun (WGS) entry which is preliminary data.</text>
</comment>
<evidence type="ECO:0000313" key="1">
    <source>
        <dbReference type="EMBL" id="KAJ7664220.1"/>
    </source>
</evidence>
<dbReference type="AlphaFoldDB" id="A0AAD7CUE0"/>
<proteinExistence type="predicted"/>